<dbReference type="PANTHER" id="PTHR39323:SF1">
    <property type="entry name" value="BLR1149 PROTEIN"/>
    <property type="match status" value="1"/>
</dbReference>
<dbReference type="InterPro" id="IPR024173">
    <property type="entry name" value="Pesterase_MJ0037-like"/>
</dbReference>
<reference evidence="3" key="1">
    <citation type="submission" date="2023-07" db="EMBL/GenBank/DDBJ databases">
        <authorList>
            <person name="Yue Y."/>
        </authorList>
    </citation>
    <scope>NUCLEOTIDE SEQUENCE [LARGE SCALE GENOMIC DNA]</scope>
    <source>
        <strain evidence="3">2Y89</strain>
    </source>
</reference>
<evidence type="ECO:0000259" key="1">
    <source>
        <dbReference type="Pfam" id="PF00149"/>
    </source>
</evidence>
<dbReference type="Gene3D" id="3.60.21.10">
    <property type="match status" value="1"/>
</dbReference>
<dbReference type="NCBIfam" id="TIGR04123">
    <property type="entry name" value="P_estr_lig_assc"/>
    <property type="match status" value="1"/>
</dbReference>
<feature type="domain" description="Calcineurin-like phosphoesterase" evidence="1">
    <location>
        <begin position="31"/>
        <end position="126"/>
    </location>
</feature>
<organism evidence="2 3">
    <name type="scientific">Winogradskyella vincentii</name>
    <dbReference type="NCBI Taxonomy" id="2877122"/>
    <lineage>
        <taxon>Bacteria</taxon>
        <taxon>Pseudomonadati</taxon>
        <taxon>Bacteroidota</taxon>
        <taxon>Flavobacteriia</taxon>
        <taxon>Flavobacteriales</taxon>
        <taxon>Flavobacteriaceae</taxon>
        <taxon>Winogradskyella</taxon>
    </lineage>
</organism>
<keyword evidence="2" id="KW-0436">Ligase</keyword>
<dbReference type="InterPro" id="IPR004843">
    <property type="entry name" value="Calcineurin-like_PHP"/>
</dbReference>
<keyword evidence="3" id="KW-1185">Reference proteome</keyword>
<accession>A0ABS7XZ27</accession>
<dbReference type="PANTHER" id="PTHR39323">
    <property type="entry name" value="BLR1149 PROTEIN"/>
    <property type="match status" value="1"/>
</dbReference>
<evidence type="ECO:0000313" key="3">
    <source>
        <dbReference type="Proteomes" id="UP001198402"/>
    </source>
</evidence>
<dbReference type="RefSeq" id="WP_224477848.1">
    <property type="nucleotide sequence ID" value="NZ_JAIUJS010000003.1"/>
</dbReference>
<gene>
    <name evidence="2" type="primary">pdeM</name>
    <name evidence="2" type="ORF">LBV24_06820</name>
</gene>
<protein>
    <submittedName>
        <fullName evidence="2">Ligase-associated DNA damage response endonuclease PdeM</fullName>
        <ecNumber evidence="2">3.1.-.-</ecNumber>
    </submittedName>
</protein>
<comment type="caution">
    <text evidence="2">The sequence shown here is derived from an EMBL/GenBank/DDBJ whole genome shotgun (WGS) entry which is preliminary data.</text>
</comment>
<dbReference type="SUPFAM" id="SSF56300">
    <property type="entry name" value="Metallo-dependent phosphatases"/>
    <property type="match status" value="1"/>
</dbReference>
<dbReference type="GO" id="GO:0016874">
    <property type="term" value="F:ligase activity"/>
    <property type="evidence" value="ECO:0007669"/>
    <property type="project" value="UniProtKB-KW"/>
</dbReference>
<dbReference type="InterPro" id="IPR026336">
    <property type="entry name" value="PdeM-like"/>
</dbReference>
<dbReference type="Pfam" id="PF00149">
    <property type="entry name" value="Metallophos"/>
    <property type="match status" value="1"/>
</dbReference>
<dbReference type="GO" id="GO:0016787">
    <property type="term" value="F:hydrolase activity"/>
    <property type="evidence" value="ECO:0007669"/>
    <property type="project" value="UniProtKB-KW"/>
</dbReference>
<keyword evidence="2" id="KW-0540">Nuclease</keyword>
<dbReference type="GO" id="GO:0004519">
    <property type="term" value="F:endonuclease activity"/>
    <property type="evidence" value="ECO:0007669"/>
    <property type="project" value="UniProtKB-KW"/>
</dbReference>
<keyword evidence="2" id="KW-0255">Endonuclease</keyword>
<dbReference type="EC" id="3.1.-.-" evidence="2"/>
<name>A0ABS7XZ27_9FLAO</name>
<dbReference type="EMBL" id="JAIUJS010000003">
    <property type="protein sequence ID" value="MCA0152920.1"/>
    <property type="molecule type" value="Genomic_DNA"/>
</dbReference>
<dbReference type="PIRSF" id="PIRSF000887">
    <property type="entry name" value="Pesterase_MJ0037"/>
    <property type="match status" value="1"/>
</dbReference>
<evidence type="ECO:0000313" key="2">
    <source>
        <dbReference type="EMBL" id="MCA0152920.1"/>
    </source>
</evidence>
<keyword evidence="2" id="KW-0378">Hydrolase</keyword>
<dbReference type="InterPro" id="IPR029052">
    <property type="entry name" value="Metallo-depent_PP-like"/>
</dbReference>
<dbReference type="Proteomes" id="UP001198402">
    <property type="component" value="Unassembled WGS sequence"/>
</dbReference>
<proteinExistence type="predicted"/>
<sequence length="216" mass="25033">MNLVTEHITILNEELILTNQRAIYWNKESALILSDLHIGKTAHFRRHGIPMPDDILQKDLRRLRELINHFNTRRLIIVGDLFHAETNSDMDTFKTWLKQFDDLSLVLVKGNHDRQSQRLMDELNIHVESTLIIDPFIFVHDPSDKTMKNFTFSGHIHPGVLLKGKGKQKLRLPCYQVSENQIILPAFSLFTGLNTRSTITEVVSYAFTDSAIFRLQ</sequence>